<sequence>METAGFLSYSSIIGLLEYARPVGEKICTFDCKLKAVTVCLKVVKRRGWWKGQKYPEYGSKRIADLPPMSHAARRRWTSFQHLRSNDKRCGFTRIRNDIARMLQIKGNSMEYK</sequence>
<gene>
    <name evidence="1" type="ORF">PoB_003221400</name>
</gene>
<keyword evidence="2" id="KW-1185">Reference proteome</keyword>
<evidence type="ECO:0000313" key="1">
    <source>
        <dbReference type="EMBL" id="GFO05709.1"/>
    </source>
</evidence>
<protein>
    <submittedName>
        <fullName evidence="1">Uncharacterized protein</fullName>
    </submittedName>
</protein>
<accession>A0AAV4AH03</accession>
<name>A0AAV4AH03_9GAST</name>
<comment type="caution">
    <text evidence="1">The sequence shown here is derived from an EMBL/GenBank/DDBJ whole genome shotgun (WGS) entry which is preliminary data.</text>
</comment>
<dbReference type="Proteomes" id="UP000735302">
    <property type="component" value="Unassembled WGS sequence"/>
</dbReference>
<proteinExistence type="predicted"/>
<organism evidence="1 2">
    <name type="scientific">Plakobranchus ocellatus</name>
    <dbReference type="NCBI Taxonomy" id="259542"/>
    <lineage>
        <taxon>Eukaryota</taxon>
        <taxon>Metazoa</taxon>
        <taxon>Spiralia</taxon>
        <taxon>Lophotrochozoa</taxon>
        <taxon>Mollusca</taxon>
        <taxon>Gastropoda</taxon>
        <taxon>Heterobranchia</taxon>
        <taxon>Euthyneura</taxon>
        <taxon>Panpulmonata</taxon>
        <taxon>Sacoglossa</taxon>
        <taxon>Placobranchoidea</taxon>
        <taxon>Plakobranchidae</taxon>
        <taxon>Plakobranchus</taxon>
    </lineage>
</organism>
<dbReference type="AlphaFoldDB" id="A0AAV4AH03"/>
<reference evidence="1 2" key="1">
    <citation type="journal article" date="2021" name="Elife">
        <title>Chloroplast acquisition without the gene transfer in kleptoplastic sea slugs, Plakobranchus ocellatus.</title>
        <authorList>
            <person name="Maeda T."/>
            <person name="Takahashi S."/>
            <person name="Yoshida T."/>
            <person name="Shimamura S."/>
            <person name="Takaki Y."/>
            <person name="Nagai Y."/>
            <person name="Toyoda A."/>
            <person name="Suzuki Y."/>
            <person name="Arimoto A."/>
            <person name="Ishii H."/>
            <person name="Satoh N."/>
            <person name="Nishiyama T."/>
            <person name="Hasebe M."/>
            <person name="Maruyama T."/>
            <person name="Minagawa J."/>
            <person name="Obokata J."/>
            <person name="Shigenobu S."/>
        </authorList>
    </citation>
    <scope>NUCLEOTIDE SEQUENCE [LARGE SCALE GENOMIC DNA]</scope>
</reference>
<evidence type="ECO:0000313" key="2">
    <source>
        <dbReference type="Proteomes" id="UP000735302"/>
    </source>
</evidence>
<dbReference type="EMBL" id="BLXT01003750">
    <property type="protein sequence ID" value="GFO05709.1"/>
    <property type="molecule type" value="Genomic_DNA"/>
</dbReference>